<name>A0ACC2LQD3_PERAE</name>
<organism evidence="1 2">
    <name type="scientific">Persea americana</name>
    <name type="common">Avocado</name>
    <dbReference type="NCBI Taxonomy" id="3435"/>
    <lineage>
        <taxon>Eukaryota</taxon>
        <taxon>Viridiplantae</taxon>
        <taxon>Streptophyta</taxon>
        <taxon>Embryophyta</taxon>
        <taxon>Tracheophyta</taxon>
        <taxon>Spermatophyta</taxon>
        <taxon>Magnoliopsida</taxon>
        <taxon>Magnoliidae</taxon>
        <taxon>Laurales</taxon>
        <taxon>Lauraceae</taxon>
        <taxon>Persea</taxon>
    </lineage>
</organism>
<dbReference type="EMBL" id="CM056811">
    <property type="protein sequence ID" value="KAJ8635633.1"/>
    <property type="molecule type" value="Genomic_DNA"/>
</dbReference>
<keyword evidence="2" id="KW-1185">Reference proteome</keyword>
<dbReference type="Proteomes" id="UP001234297">
    <property type="component" value="Chromosome 3"/>
</dbReference>
<evidence type="ECO:0000313" key="2">
    <source>
        <dbReference type="Proteomes" id="UP001234297"/>
    </source>
</evidence>
<proteinExistence type="predicted"/>
<evidence type="ECO:0000313" key="1">
    <source>
        <dbReference type="EMBL" id="KAJ8635633.1"/>
    </source>
</evidence>
<reference evidence="1 2" key="1">
    <citation type="journal article" date="2022" name="Hortic Res">
        <title>A haplotype resolved chromosomal level avocado genome allows analysis of novel avocado genes.</title>
        <authorList>
            <person name="Nath O."/>
            <person name="Fletcher S.J."/>
            <person name="Hayward A."/>
            <person name="Shaw L.M."/>
            <person name="Masouleh A.K."/>
            <person name="Furtado A."/>
            <person name="Henry R.J."/>
            <person name="Mitter N."/>
        </authorList>
    </citation>
    <scope>NUCLEOTIDE SEQUENCE [LARGE SCALE GENOMIC DNA]</scope>
    <source>
        <strain evidence="2">cv. Hass</strain>
    </source>
</reference>
<protein>
    <submittedName>
        <fullName evidence="1">Uncharacterized protein</fullName>
    </submittedName>
</protein>
<accession>A0ACC2LQD3</accession>
<comment type="caution">
    <text evidence="1">The sequence shown here is derived from an EMBL/GenBank/DDBJ whole genome shotgun (WGS) entry which is preliminary data.</text>
</comment>
<gene>
    <name evidence="1" type="ORF">MRB53_009900</name>
</gene>
<sequence>MYGFFFSFLGHVRVSVQSDIGFATHSYIGALRHSDICLAGHSSSRRFKKLRIWTINGEIMFTTFNYCFPSSFLKLALETHHRFELHSFWIQGARCEELWKTQQADMSIRISICAQRQLKASLLTSRTCTIIMGTSFLLLQPRLVKHLEMRYLLAKDF</sequence>